<evidence type="ECO:0000313" key="11">
    <source>
        <dbReference type="EMBL" id="QSX09734.1"/>
    </source>
</evidence>
<dbReference type="EC" id="2.3.1.181" evidence="5 6"/>
<dbReference type="InterPro" id="IPR045864">
    <property type="entry name" value="aa-tRNA-synth_II/BPL/LPL"/>
</dbReference>
<evidence type="ECO:0000256" key="7">
    <source>
        <dbReference type="PIRSR" id="PIRSR016262-1"/>
    </source>
</evidence>
<dbReference type="EMBL" id="CP071444">
    <property type="protein sequence ID" value="QSX09734.1"/>
    <property type="molecule type" value="Genomic_DNA"/>
</dbReference>
<dbReference type="CDD" id="cd16444">
    <property type="entry name" value="LipB"/>
    <property type="match status" value="1"/>
</dbReference>
<feature type="binding site" evidence="5 8">
    <location>
        <begin position="158"/>
        <end position="160"/>
    </location>
    <ligand>
        <name>substrate</name>
    </ligand>
</feature>
<keyword evidence="2 5" id="KW-0808">Transferase</keyword>
<protein>
    <recommendedName>
        <fullName evidence="5 6">Octanoyltransferase</fullName>
        <ecNumber evidence="5 6">2.3.1.181</ecNumber>
    </recommendedName>
    <alternativeName>
        <fullName evidence="5">Lipoate-protein ligase B</fullName>
    </alternativeName>
    <alternativeName>
        <fullName evidence="5">Lipoyl/octanoyl transferase</fullName>
    </alternativeName>
    <alternativeName>
        <fullName evidence="5">Octanoyl-[acyl-carrier-protein]-protein N-octanoyltransferase</fullName>
    </alternativeName>
</protein>
<keyword evidence="12" id="KW-1185">Reference proteome</keyword>
<evidence type="ECO:0000256" key="3">
    <source>
        <dbReference type="ARBA" id="ARBA00023315"/>
    </source>
</evidence>
<feature type="binding site" evidence="5 8">
    <location>
        <begin position="145"/>
        <end position="147"/>
    </location>
    <ligand>
        <name>substrate</name>
    </ligand>
</feature>
<organism evidence="11 12">
    <name type="scientific">Alkalibacter rhizosphaerae</name>
    <dbReference type="NCBI Taxonomy" id="2815577"/>
    <lineage>
        <taxon>Bacteria</taxon>
        <taxon>Bacillati</taxon>
        <taxon>Bacillota</taxon>
        <taxon>Clostridia</taxon>
        <taxon>Eubacteriales</taxon>
        <taxon>Eubacteriaceae</taxon>
        <taxon>Alkalibacter</taxon>
    </lineage>
</organism>
<proteinExistence type="inferred from homology"/>
<dbReference type="Pfam" id="PF21948">
    <property type="entry name" value="LplA-B_cat"/>
    <property type="match status" value="1"/>
</dbReference>
<evidence type="ECO:0000256" key="9">
    <source>
        <dbReference type="PIRSR" id="PIRSR016262-3"/>
    </source>
</evidence>
<comment type="pathway">
    <text evidence="1 5 6">Protein modification; protein lipoylation via endogenous pathway; protein N(6)-(lipoyl)lysine from octanoyl-[acyl-carrier-protein]: step 1/2.</text>
</comment>
<dbReference type="GO" id="GO:0009249">
    <property type="term" value="P:protein lipoylation"/>
    <property type="evidence" value="ECO:0007669"/>
    <property type="project" value="InterPro"/>
</dbReference>
<dbReference type="Proteomes" id="UP000663499">
    <property type="component" value="Chromosome"/>
</dbReference>
<name>A0A974XH23_9FIRM</name>
<comment type="function">
    <text evidence="4 5 6">Catalyzes the transfer of endogenously produced octanoic acid from octanoyl-acyl-carrier-protein onto the lipoyl domains of lipoate-dependent enzymes. Lipoyl-ACP can also act as a substrate although octanoyl-ACP is likely to be the physiological substrate.</text>
</comment>
<evidence type="ECO:0000256" key="5">
    <source>
        <dbReference type="HAMAP-Rule" id="MF_00013"/>
    </source>
</evidence>
<dbReference type="GO" id="GO:0033819">
    <property type="term" value="F:lipoyl(octanoyl) transferase activity"/>
    <property type="evidence" value="ECO:0007669"/>
    <property type="project" value="UniProtKB-EC"/>
</dbReference>
<dbReference type="SUPFAM" id="SSF55681">
    <property type="entry name" value="Class II aaRS and biotin synthetases"/>
    <property type="match status" value="1"/>
</dbReference>
<dbReference type="InterPro" id="IPR004143">
    <property type="entry name" value="BPL_LPL_catalytic"/>
</dbReference>
<comment type="similarity">
    <text evidence="5 6">Belongs to the LipB family.</text>
</comment>
<keyword evidence="3 5" id="KW-0012">Acyltransferase</keyword>
<reference evidence="11" key="1">
    <citation type="submission" date="2021-03" db="EMBL/GenBank/DDBJ databases">
        <title>Alkalibacter marinus sp. nov., isolated from tidal flat sediment.</title>
        <authorList>
            <person name="Namirimu T."/>
            <person name="Yang J.-A."/>
            <person name="Yang S.-H."/>
            <person name="Kim Y.-J."/>
            <person name="Kwon K.K."/>
        </authorList>
    </citation>
    <scope>NUCLEOTIDE SEQUENCE</scope>
    <source>
        <strain evidence="11">ES005</strain>
    </source>
</reference>
<evidence type="ECO:0000256" key="6">
    <source>
        <dbReference type="PIRNR" id="PIRNR016262"/>
    </source>
</evidence>
<evidence type="ECO:0000256" key="4">
    <source>
        <dbReference type="ARBA" id="ARBA00024732"/>
    </source>
</evidence>
<evidence type="ECO:0000256" key="2">
    <source>
        <dbReference type="ARBA" id="ARBA00022679"/>
    </source>
</evidence>
<dbReference type="NCBIfam" id="NF010925">
    <property type="entry name" value="PRK14345.1"/>
    <property type="match status" value="1"/>
</dbReference>
<evidence type="ECO:0000259" key="10">
    <source>
        <dbReference type="PROSITE" id="PS51733"/>
    </source>
</evidence>
<dbReference type="NCBIfam" id="TIGR00214">
    <property type="entry name" value="lipB"/>
    <property type="match status" value="1"/>
</dbReference>
<dbReference type="AlphaFoldDB" id="A0A974XH23"/>
<dbReference type="InterPro" id="IPR000544">
    <property type="entry name" value="Octanoyltransferase"/>
</dbReference>
<dbReference type="PANTHER" id="PTHR10993:SF7">
    <property type="entry name" value="LIPOYLTRANSFERASE 2, MITOCHONDRIAL-RELATED"/>
    <property type="match status" value="1"/>
</dbReference>
<comment type="catalytic activity">
    <reaction evidence="5 6">
        <text>octanoyl-[ACP] + L-lysyl-[protein] = N(6)-octanoyl-L-lysyl-[protein] + holo-[ACP] + H(+)</text>
        <dbReference type="Rhea" id="RHEA:17665"/>
        <dbReference type="Rhea" id="RHEA-COMP:9636"/>
        <dbReference type="Rhea" id="RHEA-COMP:9685"/>
        <dbReference type="Rhea" id="RHEA-COMP:9752"/>
        <dbReference type="Rhea" id="RHEA-COMP:9928"/>
        <dbReference type="ChEBI" id="CHEBI:15378"/>
        <dbReference type="ChEBI" id="CHEBI:29969"/>
        <dbReference type="ChEBI" id="CHEBI:64479"/>
        <dbReference type="ChEBI" id="CHEBI:78463"/>
        <dbReference type="ChEBI" id="CHEBI:78809"/>
        <dbReference type="EC" id="2.3.1.181"/>
    </reaction>
</comment>
<dbReference type="PROSITE" id="PS01313">
    <property type="entry name" value="LIPB"/>
    <property type="match status" value="1"/>
</dbReference>
<feature type="domain" description="BPL/LPL catalytic" evidence="10">
    <location>
        <begin position="31"/>
        <end position="215"/>
    </location>
</feature>
<feature type="site" description="Lowers pKa of active site Cys" evidence="5 9">
    <location>
        <position position="142"/>
    </location>
</feature>
<dbReference type="PIRSF" id="PIRSF016262">
    <property type="entry name" value="LPLase"/>
    <property type="match status" value="1"/>
</dbReference>
<evidence type="ECO:0000313" key="12">
    <source>
        <dbReference type="Proteomes" id="UP000663499"/>
    </source>
</evidence>
<comment type="miscellaneous">
    <text evidence="5">In the reaction, the free carboxyl group of octanoic acid is attached via an amide linkage to the epsilon-amino group of a specific lysine residue of lipoyl domains of lipoate-dependent enzymes.</text>
</comment>
<dbReference type="PROSITE" id="PS51733">
    <property type="entry name" value="BPL_LPL_CATALYTIC"/>
    <property type="match status" value="1"/>
</dbReference>
<feature type="binding site" evidence="5 8">
    <location>
        <begin position="76"/>
        <end position="83"/>
    </location>
    <ligand>
        <name>substrate</name>
    </ligand>
</feature>
<dbReference type="Gene3D" id="3.30.930.10">
    <property type="entry name" value="Bira Bifunctional Protein, Domain 2"/>
    <property type="match status" value="1"/>
</dbReference>
<accession>A0A974XH23</accession>
<gene>
    <name evidence="5 11" type="primary">lipB</name>
    <name evidence="11" type="ORF">J0B03_12130</name>
</gene>
<dbReference type="HAMAP" id="MF_00013">
    <property type="entry name" value="LipB"/>
    <property type="match status" value="1"/>
</dbReference>
<feature type="active site" description="Acyl-thioester intermediate" evidence="5 7">
    <location>
        <position position="176"/>
    </location>
</feature>
<sequence length="235" mass="26682">MKKINVVNLGTMNYSEALEIQLKLRDLRVVEKIEDTLLIVEHDPVLTLGSSGKLSNILVSEEFLKSRGIDVVQLRRGGDVTYHGPGQIVGYPIVHMRNYNKDVRSFVQNMKQTFIDLLKEEFGFEAEGKDGDHTGVWVGEEKITAIGISVSKMVTMHGFAFNVNTDLSHFKWINPCGFRDKGVISLEKLMGSSMDMEKMKQKTMNYYCNACGLDPHEMEAEELMKMLEDKYDGDF</sequence>
<keyword evidence="5" id="KW-0963">Cytoplasm</keyword>
<evidence type="ECO:0000256" key="8">
    <source>
        <dbReference type="PIRSR" id="PIRSR016262-2"/>
    </source>
</evidence>
<dbReference type="InterPro" id="IPR020605">
    <property type="entry name" value="Octanoyltransferase_CS"/>
</dbReference>
<comment type="subcellular location">
    <subcellularLocation>
        <location evidence="5">Cytoplasm</location>
    </subcellularLocation>
</comment>
<dbReference type="KEGG" id="alka:J0B03_12130"/>
<evidence type="ECO:0000256" key="1">
    <source>
        <dbReference type="ARBA" id="ARBA00004821"/>
    </source>
</evidence>
<dbReference type="PANTHER" id="PTHR10993">
    <property type="entry name" value="OCTANOYLTRANSFERASE"/>
    <property type="match status" value="1"/>
</dbReference>
<dbReference type="GO" id="GO:0005737">
    <property type="term" value="C:cytoplasm"/>
    <property type="evidence" value="ECO:0007669"/>
    <property type="project" value="UniProtKB-SubCell"/>
</dbReference>